<evidence type="ECO:0000313" key="2">
    <source>
        <dbReference type="Proteomes" id="UP000789920"/>
    </source>
</evidence>
<sequence length="57" mass="6526">MNLNNVDITLPNYDSSEESSYENEKHIDNSKGKRLKTESLNQFINTSMSSMMNSKLP</sequence>
<evidence type="ECO:0000313" key="1">
    <source>
        <dbReference type="EMBL" id="CAG8478604.1"/>
    </source>
</evidence>
<reference evidence="1" key="1">
    <citation type="submission" date="2021-06" db="EMBL/GenBank/DDBJ databases">
        <authorList>
            <person name="Kallberg Y."/>
            <person name="Tangrot J."/>
            <person name="Rosling A."/>
        </authorList>
    </citation>
    <scope>NUCLEOTIDE SEQUENCE</scope>
    <source>
        <strain evidence="1">MA461A</strain>
    </source>
</reference>
<name>A0ACA9KL21_9GLOM</name>
<organism evidence="1 2">
    <name type="scientific">Racocetra persica</name>
    <dbReference type="NCBI Taxonomy" id="160502"/>
    <lineage>
        <taxon>Eukaryota</taxon>
        <taxon>Fungi</taxon>
        <taxon>Fungi incertae sedis</taxon>
        <taxon>Mucoromycota</taxon>
        <taxon>Glomeromycotina</taxon>
        <taxon>Glomeromycetes</taxon>
        <taxon>Diversisporales</taxon>
        <taxon>Gigasporaceae</taxon>
        <taxon>Racocetra</taxon>
    </lineage>
</organism>
<comment type="caution">
    <text evidence="1">The sequence shown here is derived from an EMBL/GenBank/DDBJ whole genome shotgun (WGS) entry which is preliminary data.</text>
</comment>
<proteinExistence type="predicted"/>
<gene>
    <name evidence="1" type="ORF">RPERSI_LOCUS884</name>
</gene>
<dbReference type="EMBL" id="CAJVQC010000716">
    <property type="protein sequence ID" value="CAG8478604.1"/>
    <property type="molecule type" value="Genomic_DNA"/>
</dbReference>
<protein>
    <submittedName>
        <fullName evidence="1">16427_t:CDS:1</fullName>
    </submittedName>
</protein>
<dbReference type="Proteomes" id="UP000789920">
    <property type="component" value="Unassembled WGS sequence"/>
</dbReference>
<feature type="non-terminal residue" evidence="1">
    <location>
        <position position="57"/>
    </location>
</feature>
<accession>A0ACA9KL21</accession>
<keyword evidence="2" id="KW-1185">Reference proteome</keyword>